<evidence type="ECO:0000313" key="2">
    <source>
        <dbReference type="Proteomes" id="UP001055185"/>
    </source>
</evidence>
<protein>
    <submittedName>
        <fullName evidence="1">Uncharacterized protein</fullName>
    </submittedName>
</protein>
<sequence>MAKDAIQNAVYPAYVSDFDSFDIYIEKVTDSRMGVGDDSFTVASSAEFSSGGYVETRRFVVIVEPHSSTKYVFKDYYVE</sequence>
<gene>
    <name evidence="1" type="ORF">JCM17207_20620</name>
</gene>
<name>A0AA37J011_9FIRM</name>
<organism evidence="1 2">
    <name type="scientific">Faecalibacterium gallinarum</name>
    <dbReference type="NCBI Taxonomy" id="2903556"/>
    <lineage>
        <taxon>Bacteria</taxon>
        <taxon>Bacillati</taxon>
        <taxon>Bacillota</taxon>
        <taxon>Clostridia</taxon>
        <taxon>Eubacteriales</taxon>
        <taxon>Oscillospiraceae</taxon>
        <taxon>Faecalibacterium</taxon>
    </lineage>
</organism>
<accession>A0AA37J011</accession>
<keyword evidence="2" id="KW-1185">Reference proteome</keyword>
<dbReference type="Proteomes" id="UP001055185">
    <property type="component" value="Unassembled WGS sequence"/>
</dbReference>
<dbReference type="EMBL" id="BQKV01000098">
    <property type="protein sequence ID" value="GJN65437.1"/>
    <property type="molecule type" value="Genomic_DNA"/>
</dbReference>
<evidence type="ECO:0000313" key="1">
    <source>
        <dbReference type="EMBL" id="GJN65437.1"/>
    </source>
</evidence>
<comment type="caution">
    <text evidence="1">The sequence shown here is derived from an EMBL/GenBank/DDBJ whole genome shotgun (WGS) entry which is preliminary data.</text>
</comment>
<dbReference type="AlphaFoldDB" id="A0AA37J011"/>
<reference evidence="1" key="1">
    <citation type="journal article" date="2022" name="Int. J. Syst. Evol. Microbiol.">
        <title>Genome-based, phenotypic and chemotaxonomic classification of Faecalibacterium strains: proposal of three novel species Faecalibacterium duncaniae sp. nov., Faecalibacterium hattorii sp. nov. and Faecalibacterium gallinarum sp. nov. .</title>
        <authorList>
            <person name="Sakamoto M."/>
            <person name="Sakurai N."/>
            <person name="Tanno H."/>
            <person name="Iino T."/>
            <person name="Ohkuma M."/>
            <person name="Endo A."/>
        </authorList>
    </citation>
    <scope>NUCLEOTIDE SEQUENCE</scope>
    <source>
        <strain evidence="1">JCM 17207</strain>
    </source>
</reference>
<proteinExistence type="predicted"/>